<protein>
    <submittedName>
        <fullName evidence="6">RecB family exonuclease</fullName>
    </submittedName>
</protein>
<evidence type="ECO:0000256" key="3">
    <source>
        <dbReference type="ARBA" id="ARBA00023204"/>
    </source>
</evidence>
<keyword evidence="2" id="KW-0547">Nucleotide-binding</keyword>
<keyword evidence="6" id="KW-0269">Exonuclease</keyword>
<evidence type="ECO:0000259" key="5">
    <source>
        <dbReference type="Pfam" id="PF12705"/>
    </source>
</evidence>
<gene>
    <name evidence="6" type="ORF">ACFQ04_18010</name>
</gene>
<evidence type="ECO:0000256" key="2">
    <source>
        <dbReference type="ARBA" id="ARBA00022806"/>
    </source>
</evidence>
<dbReference type="EMBL" id="JBHTIL010000006">
    <property type="protein sequence ID" value="MFD0927641.1"/>
    <property type="molecule type" value="Genomic_DNA"/>
</dbReference>
<keyword evidence="7" id="KW-1185">Reference proteome</keyword>
<evidence type="ECO:0000313" key="6">
    <source>
        <dbReference type="EMBL" id="MFD0927641.1"/>
    </source>
</evidence>
<dbReference type="GO" id="GO:0004527">
    <property type="term" value="F:exonuclease activity"/>
    <property type="evidence" value="ECO:0007669"/>
    <property type="project" value="UniProtKB-KW"/>
</dbReference>
<dbReference type="SUPFAM" id="SSF52980">
    <property type="entry name" value="Restriction endonuclease-like"/>
    <property type="match status" value="1"/>
</dbReference>
<evidence type="ECO:0000256" key="1">
    <source>
        <dbReference type="ARBA" id="ARBA00022763"/>
    </source>
</evidence>
<reference evidence="7" key="1">
    <citation type="journal article" date="2019" name="Int. J. Syst. Evol. Microbiol.">
        <title>The Global Catalogue of Microorganisms (GCM) 10K type strain sequencing project: providing services to taxonomists for standard genome sequencing and annotation.</title>
        <authorList>
            <consortium name="The Broad Institute Genomics Platform"/>
            <consortium name="The Broad Institute Genome Sequencing Center for Infectious Disease"/>
            <person name="Wu L."/>
            <person name="Ma J."/>
        </authorList>
    </citation>
    <scope>NUCLEOTIDE SEQUENCE [LARGE SCALE GENOMIC DNA]</scope>
    <source>
        <strain evidence="7">CCUG 50873</strain>
    </source>
</reference>
<dbReference type="Proteomes" id="UP001597068">
    <property type="component" value="Unassembled WGS sequence"/>
</dbReference>
<dbReference type="InterPro" id="IPR011335">
    <property type="entry name" value="Restrct_endonuc-II-like"/>
</dbReference>
<evidence type="ECO:0000313" key="7">
    <source>
        <dbReference type="Proteomes" id="UP001597068"/>
    </source>
</evidence>
<name>A0ABW3GFU9_9NOCA</name>
<dbReference type="Pfam" id="PF12705">
    <property type="entry name" value="PDDEXK_1"/>
    <property type="match status" value="1"/>
</dbReference>
<dbReference type="RefSeq" id="WP_372505419.1">
    <property type="nucleotide sequence ID" value="NZ_BAAAMO010000001.1"/>
</dbReference>
<feature type="compositionally biased region" description="Pro residues" evidence="4">
    <location>
        <begin position="14"/>
        <end position="23"/>
    </location>
</feature>
<dbReference type="InterPro" id="IPR011604">
    <property type="entry name" value="PDDEXK-like_dom_sf"/>
</dbReference>
<accession>A0ABW3GFU9</accession>
<proteinExistence type="predicted"/>
<dbReference type="Gene3D" id="3.90.320.10">
    <property type="match status" value="1"/>
</dbReference>
<keyword evidence="2" id="KW-0347">Helicase</keyword>
<dbReference type="InterPro" id="IPR038726">
    <property type="entry name" value="PDDEXK_AddAB-type"/>
</dbReference>
<feature type="domain" description="PD-(D/E)XK endonuclease-like" evidence="5">
    <location>
        <begin position="50"/>
        <end position="293"/>
    </location>
</feature>
<keyword evidence="3" id="KW-0234">DNA repair</keyword>
<sequence length="320" mass="35329">MPGVTDVICGDPAPTTPGAPTSPRPAGREISTRPTAIADPPVRVPRGPALSPSRAADFKQCPLLYRYRAIDRFPEPSTTAQVRGTVVHSALEHLFDLPAPVRTRETADDLIDAAWDVLCEKEPELRDLVPTDGVAGFLSDAHKLIETYYRMEDPTAFDAQSCELRVEVDLADDVALRGFVDRIDVAPTGEIRVVDYKTGRAPGEAFEARALFQMKFYALAILRLRGVVPARLQLMYLADGQQLRYTPDRDELERFARTLTAMWRAIREAGITGDFRPKKSSMCRFCDHKARCPEFGGTIPAYPGWPGTPGEDTVADRVAS</sequence>
<keyword evidence="2" id="KW-0067">ATP-binding</keyword>
<keyword evidence="1" id="KW-0227">DNA damage</keyword>
<organism evidence="6 7">
    <name type="scientific">Williamsia deligens</name>
    <dbReference type="NCBI Taxonomy" id="321325"/>
    <lineage>
        <taxon>Bacteria</taxon>
        <taxon>Bacillati</taxon>
        <taxon>Actinomycetota</taxon>
        <taxon>Actinomycetes</taxon>
        <taxon>Mycobacteriales</taxon>
        <taxon>Nocardiaceae</taxon>
        <taxon>Williamsia</taxon>
    </lineage>
</organism>
<comment type="caution">
    <text evidence="6">The sequence shown here is derived from an EMBL/GenBank/DDBJ whole genome shotgun (WGS) entry which is preliminary data.</text>
</comment>
<keyword evidence="6" id="KW-0378">Hydrolase</keyword>
<feature type="region of interest" description="Disordered" evidence="4">
    <location>
        <begin position="1"/>
        <end position="53"/>
    </location>
</feature>
<evidence type="ECO:0000256" key="4">
    <source>
        <dbReference type="SAM" id="MobiDB-lite"/>
    </source>
</evidence>
<keyword evidence="6" id="KW-0540">Nuclease</keyword>